<feature type="region of interest" description="Disordered" evidence="19">
    <location>
        <begin position="1339"/>
        <end position="1364"/>
    </location>
</feature>
<evidence type="ECO:0000256" key="13">
    <source>
        <dbReference type="ARBA" id="ARBA00034036"/>
    </source>
</evidence>
<evidence type="ECO:0000256" key="19">
    <source>
        <dbReference type="SAM" id="MobiDB-lite"/>
    </source>
</evidence>
<feature type="binding site" evidence="16">
    <location>
        <position position="1049"/>
    </location>
    <ligand>
        <name>ATP</name>
        <dbReference type="ChEBI" id="CHEBI:30616"/>
    </ligand>
</feature>
<dbReference type="SFLD" id="SFLDF00027">
    <property type="entry name" value="p-type_atpase"/>
    <property type="match status" value="1"/>
</dbReference>
<evidence type="ECO:0000256" key="9">
    <source>
        <dbReference type="ARBA" id="ARBA00022989"/>
    </source>
</evidence>
<evidence type="ECO:0000256" key="18">
    <source>
        <dbReference type="RuleBase" id="RU362033"/>
    </source>
</evidence>
<accession>A0A7J6SNE7</accession>
<feature type="transmembrane region" description="Helical" evidence="18">
    <location>
        <begin position="1224"/>
        <end position="1241"/>
    </location>
</feature>
<comment type="caution">
    <text evidence="22">The sequence shown here is derived from an EMBL/GenBank/DDBJ whole genome shotgun (WGS) entry which is preliminary data.</text>
</comment>
<feature type="compositionally biased region" description="Polar residues" evidence="19">
    <location>
        <begin position="548"/>
        <end position="560"/>
    </location>
</feature>
<dbReference type="EMBL" id="JABANO010016843">
    <property type="protein sequence ID" value="KAF4734489.1"/>
    <property type="molecule type" value="Genomic_DNA"/>
</dbReference>
<feature type="binding site" evidence="17">
    <location>
        <position position="1050"/>
    </location>
    <ligand>
        <name>Mg(2+)</name>
        <dbReference type="ChEBI" id="CHEBI:18420"/>
    </ligand>
</feature>
<keyword evidence="7 17" id="KW-0460">Magnesium</keyword>
<dbReference type="SUPFAM" id="SSF81665">
    <property type="entry name" value="Calcium ATPase, transmembrane domain M"/>
    <property type="match status" value="1"/>
</dbReference>
<feature type="compositionally biased region" description="Basic and acidic residues" evidence="19">
    <location>
        <begin position="561"/>
        <end position="570"/>
    </location>
</feature>
<comment type="catalytic activity">
    <reaction evidence="13 18">
        <text>ATP + H2O + phospholipidSide 1 = ADP + phosphate + phospholipidSide 2.</text>
        <dbReference type="EC" id="7.6.2.1"/>
    </reaction>
</comment>
<evidence type="ECO:0000256" key="4">
    <source>
        <dbReference type="ARBA" id="ARBA00022723"/>
    </source>
</evidence>
<dbReference type="InterPro" id="IPR023299">
    <property type="entry name" value="ATPase_P-typ_cyto_dom_N"/>
</dbReference>
<dbReference type="Gene3D" id="2.70.150.10">
    <property type="entry name" value="Calcium-transporting ATPase, cytoplasmic transduction domain A"/>
    <property type="match status" value="1"/>
</dbReference>
<evidence type="ECO:0000256" key="3">
    <source>
        <dbReference type="ARBA" id="ARBA00022692"/>
    </source>
</evidence>
<feature type="binding site" evidence="16">
    <location>
        <position position="873"/>
    </location>
    <ligand>
        <name>ATP</name>
        <dbReference type="ChEBI" id="CHEBI:30616"/>
    </ligand>
</feature>
<feature type="binding site" evidence="16">
    <location>
        <position position="874"/>
    </location>
    <ligand>
        <name>ATP</name>
        <dbReference type="ChEBI" id="CHEBI:30616"/>
    </ligand>
</feature>
<feature type="binding site" evidence="16">
    <location>
        <position position="1050"/>
    </location>
    <ligand>
        <name>ATP</name>
        <dbReference type="ChEBI" id="CHEBI:30616"/>
    </ligand>
</feature>
<dbReference type="InterPro" id="IPR023214">
    <property type="entry name" value="HAD_sf"/>
</dbReference>
<keyword evidence="3 18" id="KW-0812">Transmembrane</keyword>
<feature type="transmembrane region" description="Helical" evidence="18">
    <location>
        <begin position="456"/>
        <end position="478"/>
    </location>
</feature>
<feature type="binding site" evidence="16">
    <location>
        <position position="700"/>
    </location>
    <ligand>
        <name>ATP</name>
        <dbReference type="ChEBI" id="CHEBI:30616"/>
    </ligand>
</feature>
<protein>
    <recommendedName>
        <fullName evidence="18">Phospholipid-transporting ATPase</fullName>
        <ecNumber evidence="18">7.6.2.1</ecNumber>
    </recommendedName>
</protein>
<proteinExistence type="inferred from homology"/>
<dbReference type="InterPro" id="IPR018303">
    <property type="entry name" value="ATPase_P-typ_P_site"/>
</dbReference>
<evidence type="ECO:0000256" key="12">
    <source>
        <dbReference type="ARBA" id="ARBA00023201"/>
    </source>
</evidence>
<evidence type="ECO:0000256" key="1">
    <source>
        <dbReference type="ARBA" id="ARBA00004141"/>
    </source>
</evidence>
<feature type="transmembrane region" description="Helical" evidence="18">
    <location>
        <begin position="402"/>
        <end position="423"/>
    </location>
</feature>
<dbReference type="NCBIfam" id="TIGR01652">
    <property type="entry name" value="ATPase-Plipid"/>
    <property type="match status" value="1"/>
</dbReference>
<feature type="domain" description="P-type ATPase C-terminal" evidence="21">
    <location>
        <begin position="1072"/>
        <end position="1316"/>
    </location>
</feature>
<reference evidence="22 23" key="1">
    <citation type="submission" date="2020-04" db="EMBL/GenBank/DDBJ databases">
        <title>Perkinsus olseni comparative genomics.</title>
        <authorList>
            <person name="Bogema D.R."/>
        </authorList>
    </citation>
    <scope>NUCLEOTIDE SEQUENCE [LARGE SCALE GENOMIC DNA]</scope>
    <source>
        <strain evidence="22 23">ATCC PRA-207</strain>
    </source>
</reference>
<dbReference type="SFLD" id="SFLDS00003">
    <property type="entry name" value="Haloacid_Dehalogenase"/>
    <property type="match status" value="1"/>
</dbReference>
<feature type="region of interest" description="Disordered" evidence="19">
    <location>
        <begin position="546"/>
        <end position="570"/>
    </location>
</feature>
<dbReference type="InterPro" id="IPR036412">
    <property type="entry name" value="HAD-like_sf"/>
</dbReference>
<keyword evidence="12" id="KW-0406">Ion transport</keyword>
<dbReference type="PANTHER" id="PTHR24092">
    <property type="entry name" value="PROBABLE PHOSPHOLIPID-TRANSPORTING ATPASE"/>
    <property type="match status" value="1"/>
</dbReference>
<dbReference type="GO" id="GO:0005886">
    <property type="term" value="C:plasma membrane"/>
    <property type="evidence" value="ECO:0007669"/>
    <property type="project" value="TreeGrafter"/>
</dbReference>
<evidence type="ECO:0000313" key="23">
    <source>
        <dbReference type="Proteomes" id="UP000553632"/>
    </source>
</evidence>
<feature type="transmembrane region" description="Helical" evidence="18">
    <location>
        <begin position="1183"/>
        <end position="1204"/>
    </location>
</feature>
<dbReference type="GO" id="GO:0016887">
    <property type="term" value="F:ATP hydrolysis activity"/>
    <property type="evidence" value="ECO:0007669"/>
    <property type="project" value="InterPro"/>
</dbReference>
<evidence type="ECO:0000256" key="8">
    <source>
        <dbReference type="ARBA" id="ARBA00022967"/>
    </source>
</evidence>
<evidence type="ECO:0000313" key="22">
    <source>
        <dbReference type="EMBL" id="KAF4734489.1"/>
    </source>
</evidence>
<feature type="binding site" evidence="16">
    <location>
        <position position="789"/>
    </location>
    <ligand>
        <name>ATP</name>
        <dbReference type="ChEBI" id="CHEBI:30616"/>
    </ligand>
</feature>
<dbReference type="InterPro" id="IPR032630">
    <property type="entry name" value="P_typ_ATPase_c"/>
</dbReference>
<dbReference type="SFLD" id="SFLDG00002">
    <property type="entry name" value="C1.7:_P-type_atpase_like"/>
    <property type="match status" value="1"/>
</dbReference>
<feature type="transmembrane region" description="Helical" evidence="18">
    <location>
        <begin position="194"/>
        <end position="213"/>
    </location>
</feature>
<evidence type="ECO:0000256" key="5">
    <source>
        <dbReference type="ARBA" id="ARBA00022741"/>
    </source>
</evidence>
<evidence type="ECO:0000256" key="10">
    <source>
        <dbReference type="ARBA" id="ARBA00023053"/>
    </source>
</evidence>
<name>A0A7J6SNE7_PEROL</name>
<dbReference type="Proteomes" id="UP000553632">
    <property type="component" value="Unassembled WGS sequence"/>
</dbReference>
<keyword evidence="12" id="KW-0813">Transport</keyword>
<comment type="cofactor">
    <cofactor evidence="17">
        <name>Mg(2+)</name>
        <dbReference type="ChEBI" id="CHEBI:18420"/>
    </cofactor>
</comment>
<feature type="binding site" evidence="16">
    <location>
        <position position="1019"/>
    </location>
    <ligand>
        <name>ATP</name>
        <dbReference type="ChEBI" id="CHEBI:30616"/>
    </ligand>
</feature>
<feature type="domain" description="P-type ATPase N-terminal" evidence="20">
    <location>
        <begin position="145"/>
        <end position="189"/>
    </location>
</feature>
<dbReference type="PANTHER" id="PTHR24092:SF150">
    <property type="entry name" value="PHOSPHOLIPID-TRANSPORTING ATPASE"/>
    <property type="match status" value="1"/>
</dbReference>
<feature type="binding site" evidence="16">
    <location>
        <position position="520"/>
    </location>
    <ligand>
        <name>ATP</name>
        <dbReference type="ChEBI" id="CHEBI:30616"/>
    </ligand>
</feature>
<dbReference type="Gene3D" id="3.40.1110.10">
    <property type="entry name" value="Calcium-transporting ATPase, cytoplasmic domain N"/>
    <property type="match status" value="1"/>
</dbReference>
<evidence type="ECO:0000259" key="21">
    <source>
        <dbReference type="Pfam" id="PF16212"/>
    </source>
</evidence>
<keyword evidence="12" id="KW-0739">Sodium transport</keyword>
<dbReference type="NCBIfam" id="TIGR01494">
    <property type="entry name" value="ATPase_P-type"/>
    <property type="match status" value="1"/>
</dbReference>
<dbReference type="OMA" id="SITIMSW"/>
<dbReference type="Pfam" id="PF16212">
    <property type="entry name" value="PhoLip_ATPase_C"/>
    <property type="match status" value="1"/>
</dbReference>
<dbReference type="InterPro" id="IPR008250">
    <property type="entry name" value="ATPase_P-typ_transduc_dom_A_sf"/>
</dbReference>
<feature type="binding site" evidence="16">
    <location>
        <position position="872"/>
    </location>
    <ligand>
        <name>ATP</name>
        <dbReference type="ChEBI" id="CHEBI:30616"/>
    </ligand>
</feature>
<dbReference type="InterPro" id="IPR032631">
    <property type="entry name" value="P-type_ATPase_N"/>
</dbReference>
<evidence type="ECO:0000256" key="15">
    <source>
        <dbReference type="PIRSR" id="PIRSR606539-1"/>
    </source>
</evidence>
<feature type="binding site" evidence="16">
    <location>
        <position position="518"/>
    </location>
    <ligand>
        <name>ATP</name>
        <dbReference type="ChEBI" id="CHEBI:30616"/>
    </ligand>
</feature>
<feature type="transmembrane region" description="Helical" evidence="18">
    <location>
        <begin position="1103"/>
        <end position="1124"/>
    </location>
</feature>
<feature type="binding site" evidence="17">
    <location>
        <position position="1046"/>
    </location>
    <ligand>
        <name>Mg(2+)</name>
        <dbReference type="ChEBI" id="CHEBI:18420"/>
    </ligand>
</feature>
<feature type="binding site" evidence="16">
    <location>
        <position position="647"/>
    </location>
    <ligand>
        <name>ATP</name>
        <dbReference type="ChEBI" id="CHEBI:30616"/>
    </ligand>
</feature>
<feature type="binding site" evidence="16">
    <location>
        <position position="755"/>
    </location>
    <ligand>
        <name>ATP</name>
        <dbReference type="ChEBI" id="CHEBI:30616"/>
    </ligand>
</feature>
<dbReference type="SUPFAM" id="SSF81660">
    <property type="entry name" value="Metal cation-transporting ATPase, ATP-binding domain N"/>
    <property type="match status" value="1"/>
</dbReference>
<dbReference type="PRINTS" id="PR00119">
    <property type="entry name" value="CATATPASE"/>
</dbReference>
<feature type="region of interest" description="Disordered" evidence="19">
    <location>
        <begin position="98"/>
        <end position="121"/>
    </location>
</feature>
<feature type="transmembrane region" description="Helical" evidence="18">
    <location>
        <begin position="169"/>
        <end position="188"/>
    </location>
</feature>
<keyword evidence="9 18" id="KW-1133">Transmembrane helix</keyword>
<evidence type="ECO:0000256" key="2">
    <source>
        <dbReference type="ARBA" id="ARBA00008109"/>
    </source>
</evidence>
<keyword evidence="6 16" id="KW-0067">ATP-binding</keyword>
<evidence type="ECO:0000259" key="20">
    <source>
        <dbReference type="Pfam" id="PF16209"/>
    </source>
</evidence>
<dbReference type="PROSITE" id="PS00154">
    <property type="entry name" value="ATPASE_E1_E2"/>
    <property type="match status" value="1"/>
</dbReference>
<feature type="active site" description="4-aspartylphosphate intermediate" evidence="15">
    <location>
        <position position="518"/>
    </location>
</feature>
<dbReference type="InterPro" id="IPR044492">
    <property type="entry name" value="P_typ_ATPase_HD_dom"/>
</dbReference>
<evidence type="ECO:0000256" key="17">
    <source>
        <dbReference type="PIRSR" id="PIRSR606539-3"/>
    </source>
</evidence>
<keyword evidence="8 18" id="KW-1278">Translocase</keyword>
<organism evidence="22 23">
    <name type="scientific">Perkinsus olseni</name>
    <name type="common">Perkinsus atlanticus</name>
    <dbReference type="NCBI Taxonomy" id="32597"/>
    <lineage>
        <taxon>Eukaryota</taxon>
        <taxon>Sar</taxon>
        <taxon>Alveolata</taxon>
        <taxon>Perkinsozoa</taxon>
        <taxon>Perkinsea</taxon>
        <taxon>Perkinsida</taxon>
        <taxon>Perkinsidae</taxon>
        <taxon>Perkinsus</taxon>
    </lineage>
</organism>
<dbReference type="GO" id="GO:0008554">
    <property type="term" value="F:P-type sodium transporter activity"/>
    <property type="evidence" value="ECO:0007669"/>
    <property type="project" value="UniProtKB-EC"/>
</dbReference>
<dbReference type="InterPro" id="IPR006539">
    <property type="entry name" value="P-type_ATPase_IV"/>
</dbReference>
<dbReference type="EC" id="7.6.2.1" evidence="18"/>
<sequence>MFGKDLWQSSPSSSVITLVQQPAAAALSVSLLSLPDSVKTTTTCSSITIALRSTNFKRSRAKTNICDICWGDEDECLCHKSAAERQAHVESFHAPTAVSDRTSKKTRGGVSSKGSAGVDAAEEPDDVGAIRCITHDRDSASVTWSNFIRTSKYTPLTFLPLNLWYQFHLFANIYFLAAAALQCIPSISDSGGQPLLLLPLIFVLAVAAMRDLAEDIQRHKSDNRENGRKVTRVLQRPDEHGNYTEEVTWADLGLGDIVKVKRGEGFPADLVLLSSEDESGMAYVETMNLDGETNLKPKMCNVHIMNDINDEKDASSFIAALTYERPNTNLYKFDGEMTTKGRSYPLTVDQFLLRGSTLQTTAYVYGIVVYCGDQTRIFRNSADTGTGRDKLTKLMATYNHHVITLFVLQALICIVSAVVNAVYTTTNDDWYLDVNASESVDGGEVFLDALKVVGTLLLQFTYFVPISLLVTLEIVKFFQAKFINEDKNMVSGGKPFYSRRRASIHLVQLGSVTHIFSDKTGTLTQNLMLFTSACAIGTGGSDSPLLVRQSQQPAEATDQSRSLRSDAAERDHHVGSDFDIELFKKIAKSSSGVVRQRFVDFLICLAVCHSVLIKADDEDDEEAAEGTPPEACRVHSDKLYDASSPDELALVAGARELGMEFAERPTVNSVRVNLRTDFAKELMGLDVNYLDFELLDVIEFDNDRKRMSVLVKEKLPATTTASPDRRHVQDRVAAKPLGQKVRESCPHPRTLLLIKGADSSMLDVAVPLSDHEDTELSATLATLAANGLRTLVYGARDLTDDLDFVRGWREAYSTARGKIGDEKKNAMHECMTRMESRVDLLGSTGIEDKLQDQVPEVIKELHSAGIKLWVLTGDKIETAINIGYSSNLLTTAVYNQIIDSTCTREISAALAALSNLIESKMTTRAATLDWDNDAEEKLEKEGYIAHSEVDPDEVALDEDLAGPDAESPRANDGPEMASFRQVAITVSGDALAVILRHKVLRLKFFRLSLAHCVTVIACRVSPKQKADVVKWSGSYLPANTMLSIGDGANDVGMIVVADVGVGLNGKEGAQAARSADYAIPEFRFLRRLLFLHGREAVRKNSIFVYYTVYKNVAFSLPTFLLGFYSQFSGTNLYDPILKQVYNVLYTVFPILFHGVFDRDMPVSVLARCAFLYKFGHRTFGDFVLARWIFGAIWTALWCLIPPLWVLYPESYHWDGNTSPSDHQIGLLVFFGMVLVCNITMYKFTNVWFWFVHAGIWFGIFLFLICWAAGTIFGDHFEDSFVNTLLTPPAIGSLVLSCGMSLMPLVLQHQYYGLFYPSNSRVVKERLQLGARKLVVVKKDEEKQGRRQQGQPAAPIVREEANRSGLLGKSRTRRSLVYTSIQGAPTPKAAQSIGGGFGFTENSSVDRIGRYSVVGIGSTRPLASQRTNRASKRNSHLATVQFGGTQNISTNKPQDC</sequence>
<dbReference type="GO" id="GO:0000287">
    <property type="term" value="F:magnesium ion binding"/>
    <property type="evidence" value="ECO:0007669"/>
    <property type="project" value="UniProtKB-UniRule"/>
</dbReference>
<evidence type="ECO:0000256" key="11">
    <source>
        <dbReference type="ARBA" id="ARBA00023136"/>
    </source>
</evidence>
<dbReference type="Pfam" id="PF16209">
    <property type="entry name" value="PhoLip_ATPase_N"/>
    <property type="match status" value="1"/>
</dbReference>
<evidence type="ECO:0000256" key="14">
    <source>
        <dbReference type="ARBA" id="ARBA00049499"/>
    </source>
</evidence>
<dbReference type="FunFam" id="3.40.50.1000:FF:000001">
    <property type="entry name" value="Phospholipid-transporting ATPase IC"/>
    <property type="match status" value="1"/>
</dbReference>
<feature type="binding site" evidence="16">
    <location>
        <position position="519"/>
    </location>
    <ligand>
        <name>ATP</name>
        <dbReference type="ChEBI" id="CHEBI:30616"/>
    </ligand>
</feature>
<keyword evidence="10" id="KW-0915">Sodium</keyword>
<keyword evidence="4 17" id="KW-0479">Metal-binding</keyword>
<dbReference type="InterPro" id="IPR023298">
    <property type="entry name" value="ATPase_P-typ_TM_dom_sf"/>
</dbReference>
<dbReference type="GO" id="GO:0140326">
    <property type="term" value="F:ATPase-coupled intramembrane lipid transporter activity"/>
    <property type="evidence" value="ECO:0007669"/>
    <property type="project" value="UniProtKB-EC"/>
</dbReference>
<dbReference type="GO" id="GO:0045332">
    <property type="term" value="P:phospholipid translocation"/>
    <property type="evidence" value="ECO:0007669"/>
    <property type="project" value="TreeGrafter"/>
</dbReference>
<feature type="transmembrane region" description="Helical" evidence="18">
    <location>
        <begin position="1248"/>
        <end position="1269"/>
    </location>
</feature>
<feature type="transmembrane region" description="Helical" evidence="18">
    <location>
        <begin position="1289"/>
        <end position="1306"/>
    </location>
</feature>
<keyword evidence="5 16" id="KW-0547">Nucleotide-binding</keyword>
<feature type="binding site" evidence="17">
    <location>
        <position position="518"/>
    </location>
    <ligand>
        <name>Mg(2+)</name>
        <dbReference type="ChEBI" id="CHEBI:18420"/>
    </ligand>
</feature>
<dbReference type="InterPro" id="IPR001757">
    <property type="entry name" value="P_typ_ATPase"/>
</dbReference>
<keyword evidence="23" id="KW-1185">Reference proteome</keyword>
<evidence type="ECO:0000256" key="16">
    <source>
        <dbReference type="PIRSR" id="PIRSR606539-2"/>
    </source>
</evidence>
<feature type="binding site" evidence="17">
    <location>
        <position position="520"/>
    </location>
    <ligand>
        <name>Mg(2+)</name>
        <dbReference type="ChEBI" id="CHEBI:18420"/>
    </ligand>
</feature>
<comment type="catalytic activity">
    <reaction evidence="14">
        <text>Na(+)(in) + ATP + H2O = Na(+)(out) + ADP + phosphate + H(+)</text>
        <dbReference type="Rhea" id="RHEA:14633"/>
        <dbReference type="ChEBI" id="CHEBI:15377"/>
        <dbReference type="ChEBI" id="CHEBI:15378"/>
        <dbReference type="ChEBI" id="CHEBI:29101"/>
        <dbReference type="ChEBI" id="CHEBI:30616"/>
        <dbReference type="ChEBI" id="CHEBI:43474"/>
        <dbReference type="ChEBI" id="CHEBI:456216"/>
        <dbReference type="EC" id="7.2.2.3"/>
    </reaction>
    <physiologicalReaction direction="left-to-right" evidence="14">
        <dbReference type="Rhea" id="RHEA:14634"/>
    </physiologicalReaction>
</comment>
<evidence type="ECO:0000256" key="7">
    <source>
        <dbReference type="ARBA" id="ARBA00022842"/>
    </source>
</evidence>
<comment type="similarity">
    <text evidence="2 18">Belongs to the cation transport ATPase (P-type) (TC 3.A.3) family. Type IV subfamily.</text>
</comment>
<dbReference type="SUPFAM" id="SSF81653">
    <property type="entry name" value="Calcium ATPase, transduction domain A"/>
    <property type="match status" value="1"/>
</dbReference>
<gene>
    <name evidence="22" type="ORF">FOZ63_023426</name>
</gene>
<dbReference type="Gene3D" id="3.40.50.1000">
    <property type="entry name" value="HAD superfamily/HAD-like"/>
    <property type="match status" value="1"/>
</dbReference>
<comment type="subcellular location">
    <subcellularLocation>
        <location evidence="1 18">Membrane</location>
        <topology evidence="1 18">Multi-pass membrane protein</topology>
    </subcellularLocation>
</comment>
<feature type="binding site" evidence="16">
    <location>
        <position position="1025"/>
    </location>
    <ligand>
        <name>ATP</name>
        <dbReference type="ChEBI" id="CHEBI:30616"/>
    </ligand>
</feature>
<keyword evidence="11 18" id="KW-0472">Membrane</keyword>
<dbReference type="SUPFAM" id="SSF56784">
    <property type="entry name" value="HAD-like"/>
    <property type="match status" value="1"/>
</dbReference>
<evidence type="ECO:0000256" key="6">
    <source>
        <dbReference type="ARBA" id="ARBA00022840"/>
    </source>
</evidence>
<dbReference type="GO" id="GO:0005524">
    <property type="term" value="F:ATP binding"/>
    <property type="evidence" value="ECO:0007669"/>
    <property type="project" value="UniProtKB-UniRule"/>
</dbReference>
<feature type="transmembrane region" description="Helical" evidence="18">
    <location>
        <begin position="1136"/>
        <end position="1156"/>
    </location>
</feature>